<dbReference type="PANTHER" id="PTHR35401">
    <property type="entry name" value="COPG FAMILY HELIX-TURN-HELIX PROTEIN-RELATED-RELATED"/>
    <property type="match status" value="1"/>
</dbReference>
<dbReference type="InterPro" id="IPR014795">
    <property type="entry name" value="TacA_1-like"/>
</dbReference>
<proteinExistence type="inferred from homology"/>
<dbReference type="Pfam" id="PF08681">
    <property type="entry name" value="TacA1"/>
    <property type="match status" value="1"/>
</dbReference>
<dbReference type="Proteomes" id="UP000658720">
    <property type="component" value="Unassembled WGS sequence"/>
</dbReference>
<dbReference type="EMBL" id="JADEVV010000094">
    <property type="protein sequence ID" value="MBE9255769.1"/>
    <property type="molecule type" value="Genomic_DNA"/>
</dbReference>
<organism evidence="3 4">
    <name type="scientific">Synechocystis salina LEGE 00031</name>
    <dbReference type="NCBI Taxonomy" id="1828736"/>
    <lineage>
        <taxon>Bacteria</taxon>
        <taxon>Bacillati</taxon>
        <taxon>Cyanobacteriota</taxon>
        <taxon>Cyanophyceae</taxon>
        <taxon>Synechococcales</taxon>
        <taxon>Merismopediaceae</taxon>
        <taxon>Synechocystis</taxon>
    </lineage>
</organism>
<dbReference type="RefSeq" id="WP_190599949.1">
    <property type="nucleotide sequence ID" value="NZ_JADEVV010000094.1"/>
</dbReference>
<keyword evidence="1" id="KW-1277">Toxin-antitoxin system</keyword>
<gene>
    <name evidence="3" type="ORF">IQ217_18455</name>
</gene>
<dbReference type="PANTHER" id="PTHR35401:SF2">
    <property type="entry name" value="ABC-TYPE TRANSPORT SYSTEM"/>
    <property type="match status" value="1"/>
</dbReference>
<accession>A0ABR9VWN3</accession>
<dbReference type="Gene3D" id="1.20.5.780">
    <property type="entry name" value="Single helix bin"/>
    <property type="match status" value="1"/>
</dbReference>
<dbReference type="InterPro" id="IPR010985">
    <property type="entry name" value="Ribbon_hlx_hlx"/>
</dbReference>
<name>A0ABR9VWN3_9SYNC</name>
<reference evidence="3 4" key="1">
    <citation type="submission" date="2020-10" db="EMBL/GenBank/DDBJ databases">
        <authorList>
            <person name="Castelo-Branco R."/>
            <person name="Eusebio N."/>
            <person name="Adriana R."/>
            <person name="Vieira A."/>
            <person name="Brugerolle De Fraissinette N."/>
            <person name="Rezende De Castro R."/>
            <person name="Schneider M.P."/>
            <person name="Vasconcelos V."/>
            <person name="Leao P.N."/>
        </authorList>
    </citation>
    <scope>NUCLEOTIDE SEQUENCE [LARGE SCALE GENOMIC DNA]</scope>
    <source>
        <strain evidence="3 4">LEGE 00031</strain>
    </source>
</reference>
<keyword evidence="4" id="KW-1185">Reference proteome</keyword>
<dbReference type="SUPFAM" id="SSF47598">
    <property type="entry name" value="Ribbon-helix-helix"/>
    <property type="match status" value="1"/>
</dbReference>
<comment type="similarity">
    <text evidence="2">Belongs to the TacA antitoxin family.</text>
</comment>
<evidence type="ECO:0000313" key="4">
    <source>
        <dbReference type="Proteomes" id="UP000658720"/>
    </source>
</evidence>
<protein>
    <submittedName>
        <fullName evidence="3">DUF1778 domain-containing protein</fullName>
    </submittedName>
</protein>
<evidence type="ECO:0000256" key="1">
    <source>
        <dbReference type="ARBA" id="ARBA00022649"/>
    </source>
</evidence>
<comment type="caution">
    <text evidence="3">The sequence shown here is derived from an EMBL/GenBank/DDBJ whole genome shotgun (WGS) entry which is preliminary data.</text>
</comment>
<sequence length="100" mass="10967">MTPTPKSQSMARLEARINPETKALMQKAADLEGRTLTDFVVSSAQAAACKVIERHQILQLTLEESVVFVDALLDPPEPNNALKLAASHYKEKMLPHGISN</sequence>
<evidence type="ECO:0000256" key="2">
    <source>
        <dbReference type="ARBA" id="ARBA00049988"/>
    </source>
</evidence>
<evidence type="ECO:0000313" key="3">
    <source>
        <dbReference type="EMBL" id="MBE9255769.1"/>
    </source>
</evidence>